<accession>A0A7X9FT08</accession>
<dbReference type="InterPro" id="IPR035587">
    <property type="entry name" value="DUS-like_FMN-bd"/>
</dbReference>
<dbReference type="Gene3D" id="3.20.20.70">
    <property type="entry name" value="Aldolase class I"/>
    <property type="match status" value="1"/>
</dbReference>
<feature type="domain" description="DUS-like FMN-binding" evidence="1">
    <location>
        <begin position="21"/>
        <end position="71"/>
    </location>
</feature>
<dbReference type="InterPro" id="IPR013785">
    <property type="entry name" value="Aldolase_TIM"/>
</dbReference>
<dbReference type="Proteomes" id="UP000524246">
    <property type="component" value="Unassembled WGS sequence"/>
</dbReference>
<feature type="non-terminal residue" evidence="2">
    <location>
        <position position="72"/>
    </location>
</feature>
<evidence type="ECO:0000313" key="2">
    <source>
        <dbReference type="EMBL" id="NMC63709.1"/>
    </source>
</evidence>
<organism evidence="2 3">
    <name type="scientific">SAR324 cluster bacterium</name>
    <dbReference type="NCBI Taxonomy" id="2024889"/>
    <lineage>
        <taxon>Bacteria</taxon>
        <taxon>Deltaproteobacteria</taxon>
        <taxon>SAR324 cluster</taxon>
    </lineage>
</organism>
<dbReference type="SUPFAM" id="SSF51395">
    <property type="entry name" value="FMN-linked oxidoreductases"/>
    <property type="match status" value="1"/>
</dbReference>
<dbReference type="GO" id="GO:0017150">
    <property type="term" value="F:tRNA dihydrouridine synthase activity"/>
    <property type="evidence" value="ECO:0007669"/>
    <property type="project" value="TreeGrafter"/>
</dbReference>
<dbReference type="GO" id="GO:0003723">
    <property type="term" value="F:RNA binding"/>
    <property type="evidence" value="ECO:0007669"/>
    <property type="project" value="TreeGrafter"/>
</dbReference>
<name>A0A7X9FT08_9DELT</name>
<comment type="caution">
    <text evidence="2">The sequence shown here is derived from an EMBL/GenBank/DDBJ whole genome shotgun (WGS) entry which is preliminary data.</text>
</comment>
<evidence type="ECO:0000313" key="3">
    <source>
        <dbReference type="Proteomes" id="UP000524246"/>
    </source>
</evidence>
<dbReference type="PANTHER" id="PTHR45846">
    <property type="entry name" value="TRNA-DIHYDROURIDINE(47) SYNTHASE [NAD(P)(+)]-LIKE"/>
    <property type="match status" value="1"/>
</dbReference>
<proteinExistence type="predicted"/>
<evidence type="ECO:0000259" key="1">
    <source>
        <dbReference type="Pfam" id="PF01207"/>
    </source>
</evidence>
<sequence>MDIIDNFRHNRILASLTKGGNLPFRRLCIEFGAEVTFSEMLFARYLVKGERRERALLRRHESEKCFGVQLAS</sequence>
<dbReference type="Pfam" id="PF01207">
    <property type="entry name" value="Dus"/>
    <property type="match status" value="1"/>
</dbReference>
<dbReference type="AlphaFoldDB" id="A0A7X9FT08"/>
<dbReference type="PANTHER" id="PTHR45846:SF1">
    <property type="entry name" value="TRNA-DIHYDROURIDINE(47) SYNTHASE [NAD(P)(+)]-LIKE"/>
    <property type="match status" value="1"/>
</dbReference>
<protein>
    <recommendedName>
        <fullName evidence="1">DUS-like FMN-binding domain-containing protein</fullName>
    </recommendedName>
</protein>
<gene>
    <name evidence="2" type="ORF">GYA55_11155</name>
</gene>
<reference evidence="2 3" key="1">
    <citation type="journal article" date="2020" name="Biotechnol. Biofuels">
        <title>New insights from the biogas microbiome by comprehensive genome-resolved metagenomics of nearly 1600 species originating from multiple anaerobic digesters.</title>
        <authorList>
            <person name="Campanaro S."/>
            <person name="Treu L."/>
            <person name="Rodriguez-R L.M."/>
            <person name="Kovalovszki A."/>
            <person name="Ziels R.M."/>
            <person name="Maus I."/>
            <person name="Zhu X."/>
            <person name="Kougias P.G."/>
            <person name="Basile A."/>
            <person name="Luo G."/>
            <person name="Schluter A."/>
            <person name="Konstantinidis K.T."/>
            <person name="Angelidaki I."/>
        </authorList>
    </citation>
    <scope>NUCLEOTIDE SEQUENCE [LARGE SCALE GENOMIC DNA]</scope>
    <source>
        <strain evidence="2">AS27yjCOA_65</strain>
    </source>
</reference>
<dbReference type="EMBL" id="JAAZON010000508">
    <property type="protein sequence ID" value="NMC63709.1"/>
    <property type="molecule type" value="Genomic_DNA"/>
</dbReference>